<name>A0A4R5YGW4_9MICO</name>
<protein>
    <recommendedName>
        <fullName evidence="4">Prohead serine protease domain-containing protein</fullName>
    </recommendedName>
</protein>
<proteinExistence type="predicted"/>
<evidence type="ECO:0000259" key="4">
    <source>
        <dbReference type="Pfam" id="PF04586"/>
    </source>
</evidence>
<dbReference type="SUPFAM" id="SSF56563">
    <property type="entry name" value="Major capsid protein gp5"/>
    <property type="match status" value="1"/>
</dbReference>
<gene>
    <name evidence="5" type="ORF">E2R54_10315</name>
</gene>
<evidence type="ECO:0000313" key="6">
    <source>
        <dbReference type="Proteomes" id="UP000295633"/>
    </source>
</evidence>
<dbReference type="Pfam" id="PF25209">
    <property type="entry name" value="Phage_capsid_4"/>
    <property type="match status" value="1"/>
</dbReference>
<keyword evidence="1" id="KW-1188">Viral release from host cell</keyword>
<comment type="caution">
    <text evidence="5">The sequence shown here is derived from an EMBL/GenBank/DDBJ whole genome shotgun (WGS) entry which is preliminary data.</text>
</comment>
<sequence>MTELEVRNADIEYREADDHGYLEGIAVPYGQVANIGGQFQERFESGSVEPEGTVWLYHQHKDPIGVVEHVEHRSEGFFIRAKLALSDLAVTTRELLKIGALKSLSVGFVPTEHREEDGVRVITRARLREVSVVARPAYSLATVLSIREDSTDRASVTNHKEDSVMTDSQNVDLTEVRSEIEEIRQELSLLPERLTAPAAPAVDTRSAASFLVALAKGDETAIRSYNEVNEQAFSEVATRAYTGGTTADAPLQNQWVGDLTRIFDNSSGVLSETFSRGTLPAKGFTLEYAKLLDKTGTVQEQVNEGDDLAFMKVRLTTATAEVKTYGGRTQLSFQAIERSTLPLLQRNLEHMAVEAGVNKKVVLRNDFDAVVAGRRGLASNAGVIVGGAALGSMDFAKWLAAVLEAERRFKSQGYSVEKLIVTPDVFAHLLGLTTTGDRILRVAEGNSAGTANVRGLTASLLGIPVEVDDTPSTGAATGQAVFVNGAAIRQYDSAYVSLQDSNIVNLTKDFSIYRYGAIADEQPNLVLPVKFAAS</sequence>
<keyword evidence="2" id="KW-0645">Protease</keyword>
<reference evidence="5 6" key="1">
    <citation type="submission" date="2019-03" db="EMBL/GenBank/DDBJ databases">
        <title>Genome Sequencing and Assembly of Various Microbes Isolated from Partially Reclaimed Soil and Acid Mine Drainage (AMD) Site.</title>
        <authorList>
            <person name="Steinbock B."/>
            <person name="Bechtold R."/>
            <person name="Sevigny J.L."/>
            <person name="Thomas D."/>
            <person name="Cuthill L.R."/>
            <person name="Aveiro Johannsen E.J."/>
            <person name="Thomas K."/>
            <person name="Ghosh A."/>
        </authorList>
    </citation>
    <scope>NUCLEOTIDE SEQUENCE [LARGE SCALE GENOMIC DNA]</scope>
    <source>
        <strain evidence="5 6">F-B2</strain>
    </source>
</reference>
<dbReference type="Proteomes" id="UP000295633">
    <property type="component" value="Unassembled WGS sequence"/>
</dbReference>
<evidence type="ECO:0000256" key="3">
    <source>
        <dbReference type="ARBA" id="ARBA00022801"/>
    </source>
</evidence>
<evidence type="ECO:0000256" key="1">
    <source>
        <dbReference type="ARBA" id="ARBA00022612"/>
    </source>
</evidence>
<dbReference type="RefSeq" id="WP_133399671.1">
    <property type="nucleotide sequence ID" value="NZ_SMZX01000002.1"/>
</dbReference>
<keyword evidence="3" id="KW-0378">Hydrolase</keyword>
<dbReference type="AlphaFoldDB" id="A0A4R5YGW4"/>
<feature type="domain" description="Prohead serine protease" evidence="4">
    <location>
        <begin position="12"/>
        <end position="144"/>
    </location>
</feature>
<dbReference type="GO" id="GO:0006508">
    <property type="term" value="P:proteolysis"/>
    <property type="evidence" value="ECO:0007669"/>
    <property type="project" value="UniProtKB-KW"/>
</dbReference>
<evidence type="ECO:0000313" key="5">
    <source>
        <dbReference type="EMBL" id="TDL43598.1"/>
    </source>
</evidence>
<dbReference type="GO" id="GO:0008233">
    <property type="term" value="F:peptidase activity"/>
    <property type="evidence" value="ECO:0007669"/>
    <property type="project" value="UniProtKB-KW"/>
</dbReference>
<evidence type="ECO:0000256" key="2">
    <source>
        <dbReference type="ARBA" id="ARBA00022670"/>
    </source>
</evidence>
<dbReference type="Pfam" id="PF04586">
    <property type="entry name" value="Peptidase_S78"/>
    <property type="match status" value="1"/>
</dbReference>
<accession>A0A4R5YGW4</accession>
<organism evidence="5 6">
    <name type="scientific">Microbacterium oleivorans</name>
    <dbReference type="NCBI Taxonomy" id="273677"/>
    <lineage>
        <taxon>Bacteria</taxon>
        <taxon>Bacillati</taxon>
        <taxon>Actinomycetota</taxon>
        <taxon>Actinomycetes</taxon>
        <taxon>Micrococcales</taxon>
        <taxon>Microbacteriaceae</taxon>
        <taxon>Microbacterium</taxon>
    </lineage>
</organism>
<dbReference type="InterPro" id="IPR054613">
    <property type="entry name" value="Peptidase_S78_dom"/>
</dbReference>
<dbReference type="EMBL" id="SMZX01000002">
    <property type="protein sequence ID" value="TDL43598.1"/>
    <property type="molecule type" value="Genomic_DNA"/>
</dbReference>